<feature type="transmembrane region" description="Helical" evidence="1">
    <location>
        <begin position="181"/>
        <end position="202"/>
    </location>
</feature>
<feature type="transmembrane region" description="Helical" evidence="1">
    <location>
        <begin position="55"/>
        <end position="80"/>
    </location>
</feature>
<accession>A0A9X3RBD6</accession>
<feature type="transmembrane region" description="Helical" evidence="1">
    <location>
        <begin position="392"/>
        <end position="413"/>
    </location>
</feature>
<dbReference type="RefSeq" id="WP_269922303.1">
    <property type="nucleotide sequence ID" value="NZ_JAMKBI010000008.1"/>
</dbReference>
<keyword evidence="1" id="KW-0472">Membrane</keyword>
<gene>
    <name evidence="2" type="ORF">M9R61_12140</name>
</gene>
<dbReference type="SUPFAM" id="SSF81442">
    <property type="entry name" value="Cytochrome c oxidase subunit I-like"/>
    <property type="match status" value="1"/>
</dbReference>
<dbReference type="AlphaFoldDB" id="A0A9X3RBD6"/>
<sequence length="414" mass="46408">MKPTSLKSDTNIKLPLAFILYALIAFVVAQGVLLLNSNLLVSSQFRLPSLWMGAHFLLLGFAVMIAMGAMYQLVPVAFLTPIWNQKMGYLQFGITVVGITSLTLTLGFKPTFAIYGGILTIFGITLFIIQMAMTISKQKQRNMSLFFVIAAVSSFALTILAGFVLAWNIAYGGIESHNSILYSHITLGVAGWFTLLIFGFSYKLVPMFSLSHGFTLKWTSLSFSTYVFGLLILIVSFWVDLDALTTIGWLFLFIGFSFFVLDMRAILHKRLKKKLDKPFAFSVIAIGNGLVIHSLALILSLFGINDSSIWSWLIFLYVMSWIIFSILGYLYKIVPFLWWTHKYADKIGKEKVPTMKDMIDEKMSVVLFSLFVVSITGLTTGALLQISLVVLTFQALLTVTSFLYAFSIIRILFK</sequence>
<keyword evidence="3" id="KW-1185">Reference proteome</keyword>
<feature type="transmembrane region" description="Helical" evidence="1">
    <location>
        <begin position="223"/>
        <end position="241"/>
    </location>
</feature>
<feature type="transmembrane region" description="Helical" evidence="1">
    <location>
        <begin position="145"/>
        <end position="169"/>
    </location>
</feature>
<comment type="caution">
    <text evidence="2">The sequence shown here is derived from an EMBL/GenBank/DDBJ whole genome shotgun (WGS) entry which is preliminary data.</text>
</comment>
<feature type="transmembrane region" description="Helical" evidence="1">
    <location>
        <begin position="112"/>
        <end position="133"/>
    </location>
</feature>
<feature type="transmembrane region" description="Helical" evidence="1">
    <location>
        <begin position="12"/>
        <end position="35"/>
    </location>
</feature>
<dbReference type="Gene3D" id="1.20.210.10">
    <property type="entry name" value="Cytochrome c oxidase-like, subunit I domain"/>
    <property type="match status" value="1"/>
</dbReference>
<dbReference type="EMBL" id="JAMKBI010000008">
    <property type="protein sequence ID" value="MCZ8534062.1"/>
    <property type="molecule type" value="Genomic_DNA"/>
</dbReference>
<name>A0A9X3RBD6_9BACI</name>
<reference evidence="2" key="1">
    <citation type="submission" date="2022-05" db="EMBL/GenBank/DDBJ databases">
        <authorList>
            <person name="Colautti A."/>
            <person name="Iacumin L."/>
        </authorList>
    </citation>
    <scope>NUCLEOTIDE SEQUENCE</scope>
    <source>
        <strain evidence="2">DSM 30747</strain>
    </source>
</reference>
<keyword evidence="1" id="KW-1133">Transmembrane helix</keyword>
<feature type="transmembrane region" description="Helical" evidence="1">
    <location>
        <begin position="247"/>
        <end position="267"/>
    </location>
</feature>
<keyword evidence="1" id="KW-0812">Transmembrane</keyword>
<protein>
    <recommendedName>
        <fullName evidence="4">Cytochrome C and Quinol oxidase polypeptide I</fullName>
    </recommendedName>
</protein>
<feature type="transmembrane region" description="Helical" evidence="1">
    <location>
        <begin position="279"/>
        <end position="303"/>
    </location>
</feature>
<feature type="transmembrane region" description="Helical" evidence="1">
    <location>
        <begin position="365"/>
        <end position="386"/>
    </location>
</feature>
<organism evidence="2 3">
    <name type="scientific">Psychrobacillus psychrodurans</name>
    <dbReference type="NCBI Taxonomy" id="126157"/>
    <lineage>
        <taxon>Bacteria</taxon>
        <taxon>Bacillati</taxon>
        <taxon>Bacillota</taxon>
        <taxon>Bacilli</taxon>
        <taxon>Bacillales</taxon>
        <taxon>Bacillaceae</taxon>
        <taxon>Psychrobacillus</taxon>
    </lineage>
</organism>
<evidence type="ECO:0000313" key="3">
    <source>
        <dbReference type="Proteomes" id="UP001152172"/>
    </source>
</evidence>
<evidence type="ECO:0000256" key="1">
    <source>
        <dbReference type="SAM" id="Phobius"/>
    </source>
</evidence>
<feature type="transmembrane region" description="Helical" evidence="1">
    <location>
        <begin position="309"/>
        <end position="331"/>
    </location>
</feature>
<evidence type="ECO:0000313" key="2">
    <source>
        <dbReference type="EMBL" id="MCZ8534062.1"/>
    </source>
</evidence>
<proteinExistence type="predicted"/>
<feature type="transmembrane region" description="Helical" evidence="1">
    <location>
        <begin position="87"/>
        <end position="106"/>
    </location>
</feature>
<dbReference type="Proteomes" id="UP001152172">
    <property type="component" value="Unassembled WGS sequence"/>
</dbReference>
<evidence type="ECO:0008006" key="4">
    <source>
        <dbReference type="Google" id="ProtNLM"/>
    </source>
</evidence>
<dbReference type="InterPro" id="IPR036927">
    <property type="entry name" value="Cyt_c_oxase-like_su1_sf"/>
</dbReference>